<dbReference type="Gene3D" id="1.20.5.1930">
    <property type="match status" value="1"/>
</dbReference>
<dbReference type="EMBL" id="CP042435">
    <property type="protein sequence ID" value="QEC68219.1"/>
    <property type="molecule type" value="Genomic_DNA"/>
</dbReference>
<evidence type="ECO:0000256" key="1">
    <source>
        <dbReference type="ARBA" id="ARBA00000085"/>
    </source>
</evidence>
<keyword evidence="5" id="KW-0547">Nucleotide-binding</keyword>
<keyword evidence="8" id="KW-0902">Two-component regulatory system</keyword>
<dbReference type="InterPro" id="IPR050482">
    <property type="entry name" value="Sensor_HK_TwoCompSys"/>
</dbReference>
<evidence type="ECO:0000256" key="5">
    <source>
        <dbReference type="ARBA" id="ARBA00022741"/>
    </source>
</evidence>
<organism evidence="11 12">
    <name type="scientific">Panacibacter ginsenosidivorans</name>
    <dbReference type="NCBI Taxonomy" id="1813871"/>
    <lineage>
        <taxon>Bacteria</taxon>
        <taxon>Pseudomonadati</taxon>
        <taxon>Bacteroidota</taxon>
        <taxon>Chitinophagia</taxon>
        <taxon>Chitinophagales</taxon>
        <taxon>Chitinophagaceae</taxon>
        <taxon>Panacibacter</taxon>
    </lineage>
</organism>
<evidence type="ECO:0000256" key="9">
    <source>
        <dbReference type="SAM" id="Phobius"/>
    </source>
</evidence>
<name>A0A5B8VAC4_9BACT</name>
<keyword evidence="7" id="KW-0067">ATP-binding</keyword>
<dbReference type="SUPFAM" id="SSF55874">
    <property type="entry name" value="ATPase domain of HSP90 chaperone/DNA topoisomerase II/histidine kinase"/>
    <property type="match status" value="1"/>
</dbReference>
<dbReference type="RefSeq" id="WP_147190026.1">
    <property type="nucleotide sequence ID" value="NZ_CP042435.1"/>
</dbReference>
<dbReference type="GO" id="GO:0005524">
    <property type="term" value="F:ATP binding"/>
    <property type="evidence" value="ECO:0007669"/>
    <property type="project" value="UniProtKB-KW"/>
</dbReference>
<keyword evidence="9" id="KW-0472">Membrane</keyword>
<keyword evidence="4" id="KW-0808">Transferase</keyword>
<feature type="domain" description="Histidine kinase" evidence="10">
    <location>
        <begin position="69"/>
        <end position="265"/>
    </location>
</feature>
<keyword evidence="9" id="KW-0812">Transmembrane</keyword>
<dbReference type="PROSITE" id="PS50109">
    <property type="entry name" value="HIS_KIN"/>
    <property type="match status" value="1"/>
</dbReference>
<dbReference type="InterPro" id="IPR003594">
    <property type="entry name" value="HATPase_dom"/>
</dbReference>
<dbReference type="GO" id="GO:0000155">
    <property type="term" value="F:phosphorelay sensor kinase activity"/>
    <property type="evidence" value="ECO:0007669"/>
    <property type="project" value="InterPro"/>
</dbReference>
<dbReference type="GO" id="GO:0016020">
    <property type="term" value="C:membrane"/>
    <property type="evidence" value="ECO:0007669"/>
    <property type="project" value="InterPro"/>
</dbReference>
<reference evidence="11 12" key="1">
    <citation type="journal article" date="2016" name="Int. J. Syst. Evol. Microbiol.">
        <title>Panacibacter ginsenosidivorans gen. nov., sp. nov., with ginsenoside converting activity isolated from soil of a ginseng field.</title>
        <authorList>
            <person name="Siddiqi M.Z."/>
            <person name="Muhammad Shafi S."/>
            <person name="Choi K.D."/>
            <person name="Im W.T."/>
        </authorList>
    </citation>
    <scope>NUCLEOTIDE SEQUENCE [LARGE SCALE GENOMIC DNA]</scope>
    <source>
        <strain evidence="11 12">Gsoil1550</strain>
    </source>
</reference>
<dbReference type="Pfam" id="PF07730">
    <property type="entry name" value="HisKA_3"/>
    <property type="match status" value="1"/>
</dbReference>
<dbReference type="Gene3D" id="3.30.565.10">
    <property type="entry name" value="Histidine kinase-like ATPase, C-terminal domain"/>
    <property type="match status" value="1"/>
</dbReference>
<evidence type="ECO:0000313" key="11">
    <source>
        <dbReference type="EMBL" id="QEC68219.1"/>
    </source>
</evidence>
<keyword evidence="9" id="KW-1133">Transmembrane helix</keyword>
<dbReference type="SMART" id="SM00387">
    <property type="entry name" value="HATPase_c"/>
    <property type="match status" value="1"/>
</dbReference>
<sequence>MHFFEINKIALIIGGVALLSILVVFIILFISLYQKRYYTNLKERQELQSSFQQELLKTRLEIQEETFRNISQEIHDNIGQALSFVKLNLNLVDPHNASLVIDKLSESKNLLTKTIQDLRDLARSLNTDFVSEIGLQVAIEQLLQILDKTGQYKTSILVEGIVFKNNAQRELVVYRIVQELLNNIVKHAEASAIDIEMQYLSERLIITVRDNGKGFDISTARSAENKNSLGLRNMANRMSMIGGTIEISSITGSGTKVLMELPKTSLL</sequence>
<dbReference type="Proteomes" id="UP000321533">
    <property type="component" value="Chromosome"/>
</dbReference>
<proteinExistence type="predicted"/>
<dbReference type="InterPro" id="IPR005467">
    <property type="entry name" value="His_kinase_dom"/>
</dbReference>
<keyword evidence="12" id="KW-1185">Reference proteome</keyword>
<dbReference type="InterPro" id="IPR036890">
    <property type="entry name" value="HATPase_C_sf"/>
</dbReference>
<comment type="catalytic activity">
    <reaction evidence="1">
        <text>ATP + protein L-histidine = ADP + protein N-phospho-L-histidine.</text>
        <dbReference type="EC" id="2.7.13.3"/>
    </reaction>
</comment>
<dbReference type="Pfam" id="PF02518">
    <property type="entry name" value="HATPase_c"/>
    <property type="match status" value="1"/>
</dbReference>
<gene>
    <name evidence="11" type="ORF">FRZ67_13255</name>
</gene>
<dbReference type="InterPro" id="IPR011712">
    <property type="entry name" value="Sig_transdc_His_kin_sub3_dim/P"/>
</dbReference>
<dbReference type="PANTHER" id="PTHR24421:SF10">
    <property type="entry name" value="NITRATE_NITRITE SENSOR PROTEIN NARQ"/>
    <property type="match status" value="1"/>
</dbReference>
<dbReference type="KEGG" id="pgin:FRZ67_13255"/>
<dbReference type="CDD" id="cd16917">
    <property type="entry name" value="HATPase_UhpB-NarQ-NarX-like"/>
    <property type="match status" value="1"/>
</dbReference>
<feature type="transmembrane region" description="Helical" evidence="9">
    <location>
        <begin position="12"/>
        <end position="33"/>
    </location>
</feature>
<protein>
    <recommendedName>
        <fullName evidence="2">histidine kinase</fullName>
        <ecNumber evidence="2">2.7.13.3</ecNumber>
    </recommendedName>
</protein>
<evidence type="ECO:0000256" key="8">
    <source>
        <dbReference type="ARBA" id="ARBA00023012"/>
    </source>
</evidence>
<dbReference type="AlphaFoldDB" id="A0A5B8VAC4"/>
<evidence type="ECO:0000256" key="3">
    <source>
        <dbReference type="ARBA" id="ARBA00022553"/>
    </source>
</evidence>
<evidence type="ECO:0000256" key="2">
    <source>
        <dbReference type="ARBA" id="ARBA00012438"/>
    </source>
</evidence>
<evidence type="ECO:0000256" key="6">
    <source>
        <dbReference type="ARBA" id="ARBA00022777"/>
    </source>
</evidence>
<dbReference type="GO" id="GO:0046983">
    <property type="term" value="F:protein dimerization activity"/>
    <property type="evidence" value="ECO:0007669"/>
    <property type="project" value="InterPro"/>
</dbReference>
<evidence type="ECO:0000256" key="4">
    <source>
        <dbReference type="ARBA" id="ARBA00022679"/>
    </source>
</evidence>
<evidence type="ECO:0000256" key="7">
    <source>
        <dbReference type="ARBA" id="ARBA00022840"/>
    </source>
</evidence>
<keyword evidence="6 11" id="KW-0418">Kinase</keyword>
<dbReference type="EC" id="2.7.13.3" evidence="2"/>
<evidence type="ECO:0000313" key="12">
    <source>
        <dbReference type="Proteomes" id="UP000321533"/>
    </source>
</evidence>
<dbReference type="PANTHER" id="PTHR24421">
    <property type="entry name" value="NITRATE/NITRITE SENSOR PROTEIN NARX-RELATED"/>
    <property type="match status" value="1"/>
</dbReference>
<accession>A0A5B8VAC4</accession>
<dbReference type="OrthoDB" id="9760839at2"/>
<evidence type="ECO:0000259" key="10">
    <source>
        <dbReference type="PROSITE" id="PS50109"/>
    </source>
</evidence>
<keyword evidence="3" id="KW-0597">Phosphoprotein</keyword>